<sequence length="251" mass="27651">MSHPFSLRLIAAVLTSAALSTTLANAGTTEHFNKMAFNLPPAAELSYTIKAKQSGIPLGGAATVKWEVSDKKYSIVTETRAMLVGKILDASSQGHISDYGLAPEKFVEKRFRKPETVTSFEHDSKTLRFTASDETYTLKGGEQDRTSATWQLIAYARAAGDKFKPGSEWKMFVAGRRDAEPWSFKVLASEKTSTPLGEFATIHISKAPPPDSKDQALDIWLAPALDWYPVRLKFSDADGDYVDQIIESVKK</sequence>
<keyword evidence="1" id="KW-0732">Signal</keyword>
<protein>
    <submittedName>
        <fullName evidence="2">DUF3108 domain-containing protein</fullName>
    </submittedName>
</protein>
<dbReference type="Proteomes" id="UP000637632">
    <property type="component" value="Unassembled WGS sequence"/>
</dbReference>
<feature type="signal peptide" evidence="1">
    <location>
        <begin position="1"/>
        <end position="26"/>
    </location>
</feature>
<dbReference type="Pfam" id="PF11306">
    <property type="entry name" value="DUF3108"/>
    <property type="match status" value="1"/>
</dbReference>
<dbReference type="RefSeq" id="WP_190480403.1">
    <property type="nucleotide sequence ID" value="NZ_JACOFT010000005.1"/>
</dbReference>
<evidence type="ECO:0000313" key="3">
    <source>
        <dbReference type="Proteomes" id="UP000637632"/>
    </source>
</evidence>
<proteinExistence type="predicted"/>
<comment type="caution">
    <text evidence="2">The sequence shown here is derived from an EMBL/GenBank/DDBJ whole genome shotgun (WGS) entry which is preliminary data.</text>
</comment>
<evidence type="ECO:0000256" key="1">
    <source>
        <dbReference type="SAM" id="SignalP"/>
    </source>
</evidence>
<keyword evidence="3" id="KW-1185">Reference proteome</keyword>
<accession>A0ABR6XJX2</accession>
<reference evidence="2 3" key="1">
    <citation type="submission" date="2020-08" db="EMBL/GenBank/DDBJ databases">
        <title>Novel species isolated from subtropical streams in China.</title>
        <authorList>
            <person name="Lu H."/>
        </authorList>
    </citation>
    <scope>NUCLEOTIDE SEQUENCE [LARGE SCALE GENOMIC DNA]</scope>
    <source>
        <strain evidence="2 3">CCTCC AB 2015119</strain>
    </source>
</reference>
<evidence type="ECO:0000313" key="2">
    <source>
        <dbReference type="EMBL" id="MBC3812579.1"/>
    </source>
</evidence>
<feature type="chain" id="PRO_5045443157" evidence="1">
    <location>
        <begin position="27"/>
        <end position="251"/>
    </location>
</feature>
<gene>
    <name evidence="2" type="ORF">H8K26_14115</name>
</gene>
<dbReference type="EMBL" id="JACOFT010000005">
    <property type="protein sequence ID" value="MBC3812579.1"/>
    <property type="molecule type" value="Genomic_DNA"/>
</dbReference>
<organism evidence="2 3">
    <name type="scientific">Undibacterium aquatile</name>
    <dbReference type="NCBI Taxonomy" id="1537398"/>
    <lineage>
        <taxon>Bacteria</taxon>
        <taxon>Pseudomonadati</taxon>
        <taxon>Pseudomonadota</taxon>
        <taxon>Betaproteobacteria</taxon>
        <taxon>Burkholderiales</taxon>
        <taxon>Oxalobacteraceae</taxon>
        <taxon>Undibacterium</taxon>
    </lineage>
</organism>
<name>A0ABR6XJX2_9BURK</name>
<dbReference type="InterPro" id="IPR021457">
    <property type="entry name" value="DUF3108"/>
</dbReference>